<proteinExistence type="predicted"/>
<dbReference type="InterPro" id="IPR009072">
    <property type="entry name" value="Histone-fold"/>
</dbReference>
<sequence>MAEEQNRDSSYQTRACLPTAELQFPVSYLDRLLQKDEHAQHPSSSTEDFLVAMLDCLTDYILEMVGNEATNSSSVAQDVEGGVNNNREPQRQVKDAAFTLFDKMPGGRKNG</sequence>
<dbReference type="Proteomes" id="UP000694910">
    <property type="component" value="Unplaced"/>
</dbReference>
<reference evidence="2" key="1">
    <citation type="submission" date="2025-08" db="UniProtKB">
        <authorList>
            <consortium name="RefSeq"/>
        </authorList>
    </citation>
    <scope>IDENTIFICATION</scope>
</reference>
<evidence type="ECO:0000313" key="2">
    <source>
        <dbReference type="RefSeq" id="XP_014646447.1"/>
    </source>
</evidence>
<accession>A0ABM1D3R6</accession>
<dbReference type="RefSeq" id="XP_014646447.1">
    <property type="nucleotide sequence ID" value="XM_014790961.1"/>
</dbReference>
<gene>
    <name evidence="2" type="primary">LOC106802578</name>
</gene>
<protein>
    <submittedName>
        <fullName evidence="2">Huntingtin-interacting protein M</fullName>
    </submittedName>
</protein>
<keyword evidence="1" id="KW-1185">Reference proteome</keyword>
<dbReference type="GeneID" id="106802578"/>
<name>A0ABM1D3R6_CERSS</name>
<dbReference type="Gene3D" id="1.10.20.10">
    <property type="entry name" value="Histone, subunit A"/>
    <property type="match status" value="1"/>
</dbReference>
<dbReference type="SUPFAM" id="SSF47113">
    <property type="entry name" value="Histone-fold"/>
    <property type="match status" value="1"/>
</dbReference>
<organism evidence="1 2">
    <name type="scientific">Ceratotherium simum simum</name>
    <name type="common">Southern white rhinoceros</name>
    <dbReference type="NCBI Taxonomy" id="73337"/>
    <lineage>
        <taxon>Eukaryota</taxon>
        <taxon>Metazoa</taxon>
        <taxon>Chordata</taxon>
        <taxon>Craniata</taxon>
        <taxon>Vertebrata</taxon>
        <taxon>Euteleostomi</taxon>
        <taxon>Mammalia</taxon>
        <taxon>Eutheria</taxon>
        <taxon>Laurasiatheria</taxon>
        <taxon>Perissodactyla</taxon>
        <taxon>Rhinocerotidae</taxon>
        <taxon>Ceratotherium</taxon>
    </lineage>
</organism>
<evidence type="ECO:0000313" key="1">
    <source>
        <dbReference type="Proteomes" id="UP000694910"/>
    </source>
</evidence>